<dbReference type="InterPro" id="IPR004843">
    <property type="entry name" value="Calcineurin-like_PHP"/>
</dbReference>
<proteinExistence type="predicted"/>
<dbReference type="InterPro" id="IPR029052">
    <property type="entry name" value="Metallo-depent_PP-like"/>
</dbReference>
<dbReference type="PANTHER" id="PTHR40446">
    <property type="entry name" value="N-ACETYLGLUCOSAMINE-1-PHOSPHODIESTER ALPHA-N-ACETYLGLUCOSAMINIDASE"/>
    <property type="match status" value="1"/>
</dbReference>
<sequence>MTEFARFDPNGWVEGDVLTADLSGTGLRPTYLHPGSVSDRAPLSEQVASAGAVAGVNADFFDINATGAPLGVGIDDGTLRHAPADGRNLTATFTEEGLASLTEVFLEASVTLPGGESVPASNFNSPVVADGGIGVFTPLWGESDRTTAVVGADRVSEVEVRDGRVVAVREAPSAGPVADGSQFLLGRDGGADLLGALSVGDAVGLDVDVRSDVEDIAVAVGGNRVLVRDGAVLPVDDVALHPRTAVGFSEDGERFWLVTIDGRQASSRGMTERELGHYLRSLGAHHALNLDGGGSSTMLARPVGDAEPSVRNSPSDGGERTVPNGLGLVTPEGSGELTGYRVEPAVTGADSERVLGGLGRRLVAHGHDETGAAVAATPRWSVTPQRLGQVGRGVFRARPGAPGVDGPRTVTVAAGRDGTRSEVELRVLGTPVRLGTDVGQVALAGDGAVGHFTVLGYDGDGFGTWVEPADVSLDYDRDVVRITPHEDGFAVTALVPSGSTVVEATVGGLRAAVGVSVGTEDHVLSSMDDLAAWQATGFPAVVDSAISSAPGRDGGTGIALDYGFTGTTATRAAYVAARGDLALPAGTQRIGVWINGDGRGAWPRLDLRDNGGVATILDLAAAVDWTGWRYVEATVPGGLAGPLRVHRVYLAETDGNSQYEGRVVFDDLTAAVSPVAEVPPPGAPRDPSVLGAAPRGPAGGLRVAVVSDAQFTADSPDGEAARQARRSFREALASEPDVVLINGDLVDRGFAEDFAVARRILDEELGDSVPWYYVPGNHEISGPGDISEFQAAFGAPFQVADHGGIRMVLLNSAYGTLRGGGFDQVEMLRDALDSAVSDPDVDGVLVAMHHPTVDPGPAANSRLADSREADLIAGWLTEFELESGKPAAVITAHAGLFHASRVDGVPYWINGNAGKGPSARPESGGFTGWSLLHLDPSREELPMRVEMRPHVDGLSVEVPDELAIGGTGEVVAEVHQDGRTVPVAYPVAGSWSGSDGLHVAGASTSEPGPEHVASFDPATGQVRGLRAGTASLELAVNGVTERVRVTVR</sequence>
<dbReference type="RefSeq" id="WP_253860278.1">
    <property type="nucleotide sequence ID" value="NZ_AUBJ02000001.1"/>
</dbReference>
<keyword evidence="5" id="KW-1185">Reference proteome</keyword>
<dbReference type="Pfam" id="PF00149">
    <property type="entry name" value="Metallophos"/>
    <property type="match status" value="1"/>
</dbReference>
<dbReference type="EMBL" id="AUBJ02000001">
    <property type="protein sequence ID" value="MCP2334453.1"/>
    <property type="molecule type" value="Genomic_DNA"/>
</dbReference>
<name>A0ABT1JQP4_ACTCY</name>
<dbReference type="Proteomes" id="UP000791080">
    <property type="component" value="Unassembled WGS sequence"/>
</dbReference>
<dbReference type="Pfam" id="PF09992">
    <property type="entry name" value="NAGPA"/>
    <property type="match status" value="1"/>
</dbReference>
<dbReference type="SUPFAM" id="SSF56300">
    <property type="entry name" value="Metallo-dependent phosphatases"/>
    <property type="match status" value="1"/>
</dbReference>
<evidence type="ECO:0000313" key="4">
    <source>
        <dbReference type="EMBL" id="MCP2334453.1"/>
    </source>
</evidence>
<dbReference type="InterPro" id="IPR018711">
    <property type="entry name" value="NAGPA"/>
</dbReference>
<comment type="caution">
    <text evidence="4">The sequence shown here is derived from an EMBL/GenBank/DDBJ whole genome shotgun (WGS) entry which is preliminary data.</text>
</comment>
<dbReference type="Gene3D" id="3.60.21.10">
    <property type="match status" value="1"/>
</dbReference>
<evidence type="ECO:0000313" key="5">
    <source>
        <dbReference type="Proteomes" id="UP000791080"/>
    </source>
</evidence>
<organism evidence="4 5">
    <name type="scientific">Actinoalloteichus caeruleus DSM 43889</name>
    <dbReference type="NCBI Taxonomy" id="1120930"/>
    <lineage>
        <taxon>Bacteria</taxon>
        <taxon>Bacillati</taxon>
        <taxon>Actinomycetota</taxon>
        <taxon>Actinomycetes</taxon>
        <taxon>Pseudonocardiales</taxon>
        <taxon>Pseudonocardiaceae</taxon>
        <taxon>Actinoalloteichus</taxon>
        <taxon>Actinoalloteichus cyanogriseus</taxon>
    </lineage>
</organism>
<gene>
    <name evidence="4" type="ORF">G443_004723</name>
</gene>
<reference evidence="4 5" key="1">
    <citation type="submission" date="2022-06" db="EMBL/GenBank/DDBJ databases">
        <title>Genomic Encyclopedia of Type Strains, Phase I: the one thousand microbial genomes (KMG-I) project.</title>
        <authorList>
            <person name="Kyrpides N."/>
        </authorList>
    </citation>
    <scope>NUCLEOTIDE SEQUENCE [LARGE SCALE GENOMIC DNA]</scope>
    <source>
        <strain evidence="4 5">DSM 43889</strain>
    </source>
</reference>
<evidence type="ECO:0000256" key="1">
    <source>
        <dbReference type="SAM" id="MobiDB-lite"/>
    </source>
</evidence>
<feature type="region of interest" description="Disordered" evidence="1">
    <location>
        <begin position="293"/>
        <end position="338"/>
    </location>
</feature>
<evidence type="ECO:0000259" key="3">
    <source>
        <dbReference type="Pfam" id="PF09992"/>
    </source>
</evidence>
<evidence type="ECO:0000259" key="2">
    <source>
        <dbReference type="Pfam" id="PF00149"/>
    </source>
</evidence>
<dbReference type="PANTHER" id="PTHR40446:SF2">
    <property type="entry name" value="N-ACETYLGLUCOSAMINE-1-PHOSPHODIESTER ALPHA-N-ACETYLGLUCOSAMINIDASE"/>
    <property type="match status" value="1"/>
</dbReference>
<feature type="domain" description="Calcineurin-like phosphoesterase" evidence="2">
    <location>
        <begin position="701"/>
        <end position="893"/>
    </location>
</feature>
<feature type="domain" description="Phosphodiester glycosidase" evidence="3">
    <location>
        <begin position="157"/>
        <end position="328"/>
    </location>
</feature>
<protein>
    <submittedName>
        <fullName evidence="4">Calcineurin-like phosphoesterase</fullName>
    </submittedName>
</protein>
<accession>A0ABT1JQP4</accession>